<evidence type="ECO:0000256" key="1">
    <source>
        <dbReference type="SAM" id="Phobius"/>
    </source>
</evidence>
<keyword evidence="1" id="KW-0812">Transmembrane</keyword>
<reference evidence="2 3" key="1">
    <citation type="submission" date="2023-05" db="EMBL/GenBank/DDBJ databases">
        <title>Flavobacterium sedimenti sp. nov., isolated from the sediment.</title>
        <authorList>
            <person name="Wu N."/>
        </authorList>
    </citation>
    <scope>NUCLEOTIDE SEQUENCE [LARGE SCALE GENOMIC DNA]</scope>
    <source>
        <strain evidence="2 3">YZ-48</strain>
    </source>
</reference>
<dbReference type="RefSeq" id="WP_283238555.1">
    <property type="nucleotide sequence ID" value="NZ_JASGBP010000002.1"/>
</dbReference>
<dbReference type="Proteomes" id="UP001230035">
    <property type="component" value="Unassembled WGS sequence"/>
</dbReference>
<keyword evidence="3" id="KW-1185">Reference proteome</keyword>
<proteinExistence type="predicted"/>
<gene>
    <name evidence="2" type="ORF">QHT84_05525</name>
</gene>
<protein>
    <submittedName>
        <fullName evidence="2">Uncharacterized protein</fullName>
    </submittedName>
</protein>
<feature type="transmembrane region" description="Helical" evidence="1">
    <location>
        <begin position="28"/>
        <end position="47"/>
    </location>
</feature>
<sequence>MEENLIRDSIRKEELQLEFFEKVKYFKVPLLCVFVSLVSFTQGFQNFSNFSLSEITTKIGFVFVILGIISFVIKLYRLKLISVEFSVPNVAESVMKLAVERNWETELRNEKVIILKTVPIKGYDDYIVYNRNEGEKIYVFFNGKKILLRSIDNLDNFAFKIQNGENSANEKAVINRIKPAGNSGLKQ</sequence>
<keyword evidence="1" id="KW-1133">Transmembrane helix</keyword>
<organism evidence="2 3">
    <name type="scientific">Flavobacterium sedimenticola</name>
    <dbReference type="NCBI Taxonomy" id="3043286"/>
    <lineage>
        <taxon>Bacteria</taxon>
        <taxon>Pseudomonadati</taxon>
        <taxon>Bacteroidota</taxon>
        <taxon>Flavobacteriia</taxon>
        <taxon>Flavobacteriales</taxon>
        <taxon>Flavobacteriaceae</taxon>
        <taxon>Flavobacterium</taxon>
    </lineage>
</organism>
<dbReference type="EMBL" id="JASGBP010000002">
    <property type="protein sequence ID" value="MDI9256870.1"/>
    <property type="molecule type" value="Genomic_DNA"/>
</dbReference>
<feature type="transmembrane region" description="Helical" evidence="1">
    <location>
        <begin position="59"/>
        <end position="76"/>
    </location>
</feature>
<keyword evidence="1" id="KW-0472">Membrane</keyword>
<accession>A0ABT6XP56</accession>
<evidence type="ECO:0000313" key="2">
    <source>
        <dbReference type="EMBL" id="MDI9256870.1"/>
    </source>
</evidence>
<evidence type="ECO:0000313" key="3">
    <source>
        <dbReference type="Proteomes" id="UP001230035"/>
    </source>
</evidence>
<comment type="caution">
    <text evidence="2">The sequence shown here is derived from an EMBL/GenBank/DDBJ whole genome shotgun (WGS) entry which is preliminary data.</text>
</comment>
<name>A0ABT6XP56_9FLAO</name>